<evidence type="ECO:0000256" key="3">
    <source>
        <dbReference type="ARBA" id="ARBA00022448"/>
    </source>
</evidence>
<accession>A0AAE9XUS0</accession>
<gene>
    <name evidence="11" type="ORF">PH603_04310</name>
</gene>
<evidence type="ECO:0000256" key="8">
    <source>
        <dbReference type="ARBA" id="ARBA00022989"/>
    </source>
</evidence>
<reference evidence="11" key="1">
    <citation type="submission" date="2023-01" db="EMBL/GenBank/DDBJ databases">
        <title>The genome sequence of Kordiimonadaceae bacterium 6D33.</title>
        <authorList>
            <person name="Liu Y."/>
        </authorList>
    </citation>
    <scope>NUCLEOTIDE SEQUENCE</scope>
    <source>
        <strain evidence="11">6D33</strain>
    </source>
</reference>
<dbReference type="PROSITE" id="PS52015">
    <property type="entry name" value="TONB_CTD"/>
    <property type="match status" value="1"/>
</dbReference>
<dbReference type="EMBL" id="CP116805">
    <property type="protein sequence ID" value="WCL54980.1"/>
    <property type="molecule type" value="Genomic_DNA"/>
</dbReference>
<comment type="subcellular location">
    <subcellularLocation>
        <location evidence="1">Cell inner membrane</location>
        <topology evidence="1">Single-pass membrane protein</topology>
        <orientation evidence="1">Periplasmic side</orientation>
    </subcellularLocation>
</comment>
<keyword evidence="3" id="KW-0813">Transport</keyword>
<feature type="domain" description="TonB C-terminal" evidence="10">
    <location>
        <begin position="110"/>
        <end position="205"/>
    </location>
</feature>
<dbReference type="GO" id="GO:0005886">
    <property type="term" value="C:plasma membrane"/>
    <property type="evidence" value="ECO:0007669"/>
    <property type="project" value="UniProtKB-SubCell"/>
</dbReference>
<proteinExistence type="inferred from homology"/>
<name>A0AAE9XUS0_9PROT</name>
<keyword evidence="12" id="KW-1185">Reference proteome</keyword>
<evidence type="ECO:0000256" key="6">
    <source>
        <dbReference type="ARBA" id="ARBA00022692"/>
    </source>
</evidence>
<dbReference type="KEGG" id="gso:PH603_04310"/>
<keyword evidence="7" id="KW-0653">Protein transport</keyword>
<dbReference type="GO" id="GO:0015031">
    <property type="term" value="P:protein transport"/>
    <property type="evidence" value="ECO:0007669"/>
    <property type="project" value="UniProtKB-KW"/>
</dbReference>
<evidence type="ECO:0000313" key="12">
    <source>
        <dbReference type="Proteomes" id="UP001217500"/>
    </source>
</evidence>
<dbReference type="InterPro" id="IPR037682">
    <property type="entry name" value="TonB_C"/>
</dbReference>
<keyword evidence="9" id="KW-0472">Membrane</keyword>
<sequence length="205" mass="21845">MTVARLSSSMIGASAVTFGLAFLMQGLVVFRDDLGLNDSPARPMPRILEDIDETEPVKTDWSVKIPQQLVPPKIEPEPIPGVPNDPTKVGISPPHVPSATEDLGPTLSGLADGNALPIVRVQPVYPRKALALGIEGYAVVSLTVNPDGTVDPRSIIILEAEPAGYFERAARDAAMKFKYKPRVVDGTAVPATGVQYKFTFALGSD</sequence>
<keyword evidence="5" id="KW-0997">Cell inner membrane</keyword>
<evidence type="ECO:0000256" key="5">
    <source>
        <dbReference type="ARBA" id="ARBA00022519"/>
    </source>
</evidence>
<evidence type="ECO:0000256" key="7">
    <source>
        <dbReference type="ARBA" id="ARBA00022927"/>
    </source>
</evidence>
<dbReference type="InterPro" id="IPR006260">
    <property type="entry name" value="TonB/TolA_C"/>
</dbReference>
<keyword evidence="6" id="KW-0812">Transmembrane</keyword>
<comment type="similarity">
    <text evidence="2">Belongs to the TonB family.</text>
</comment>
<dbReference type="Pfam" id="PF03544">
    <property type="entry name" value="TonB_C"/>
    <property type="match status" value="1"/>
</dbReference>
<evidence type="ECO:0000256" key="4">
    <source>
        <dbReference type="ARBA" id="ARBA00022475"/>
    </source>
</evidence>
<protein>
    <submittedName>
        <fullName evidence="11">Energy transducer TonB</fullName>
    </submittedName>
</protein>
<evidence type="ECO:0000256" key="1">
    <source>
        <dbReference type="ARBA" id="ARBA00004383"/>
    </source>
</evidence>
<keyword evidence="8" id="KW-1133">Transmembrane helix</keyword>
<dbReference type="PANTHER" id="PTHR33446">
    <property type="entry name" value="PROTEIN TONB-RELATED"/>
    <property type="match status" value="1"/>
</dbReference>
<dbReference type="SUPFAM" id="SSF74653">
    <property type="entry name" value="TolA/TonB C-terminal domain"/>
    <property type="match status" value="1"/>
</dbReference>
<evidence type="ECO:0000256" key="2">
    <source>
        <dbReference type="ARBA" id="ARBA00006555"/>
    </source>
</evidence>
<organism evidence="11 12">
    <name type="scientific">Gimibacter soli</name>
    <dbReference type="NCBI Taxonomy" id="3024400"/>
    <lineage>
        <taxon>Bacteria</taxon>
        <taxon>Pseudomonadati</taxon>
        <taxon>Pseudomonadota</taxon>
        <taxon>Alphaproteobacteria</taxon>
        <taxon>Kordiimonadales</taxon>
        <taxon>Temperatibacteraceae</taxon>
        <taxon>Gimibacter</taxon>
    </lineage>
</organism>
<evidence type="ECO:0000256" key="9">
    <source>
        <dbReference type="ARBA" id="ARBA00023136"/>
    </source>
</evidence>
<dbReference type="Gene3D" id="3.30.1150.10">
    <property type="match status" value="1"/>
</dbReference>
<evidence type="ECO:0000313" key="11">
    <source>
        <dbReference type="EMBL" id="WCL54980.1"/>
    </source>
</evidence>
<evidence type="ECO:0000259" key="10">
    <source>
        <dbReference type="PROSITE" id="PS52015"/>
    </source>
</evidence>
<dbReference type="InterPro" id="IPR051045">
    <property type="entry name" value="TonB-dependent_transducer"/>
</dbReference>
<dbReference type="NCBIfam" id="TIGR01352">
    <property type="entry name" value="tonB_Cterm"/>
    <property type="match status" value="1"/>
</dbReference>
<dbReference type="GO" id="GO:0055085">
    <property type="term" value="P:transmembrane transport"/>
    <property type="evidence" value="ECO:0007669"/>
    <property type="project" value="InterPro"/>
</dbReference>
<dbReference type="Proteomes" id="UP001217500">
    <property type="component" value="Chromosome"/>
</dbReference>
<dbReference type="RefSeq" id="WP_289504725.1">
    <property type="nucleotide sequence ID" value="NZ_CP116805.1"/>
</dbReference>
<dbReference type="AlphaFoldDB" id="A0AAE9XUS0"/>
<keyword evidence="4" id="KW-1003">Cell membrane</keyword>